<proteinExistence type="predicted"/>
<protein>
    <recommendedName>
        <fullName evidence="3">F-box domain-containing protein</fullName>
    </recommendedName>
</protein>
<keyword evidence="2" id="KW-1185">Reference proteome</keyword>
<evidence type="ECO:0000313" key="2">
    <source>
        <dbReference type="Proteomes" id="UP000799777"/>
    </source>
</evidence>
<reference evidence="1" key="1">
    <citation type="journal article" date="2020" name="Stud. Mycol.">
        <title>101 Dothideomycetes genomes: a test case for predicting lifestyles and emergence of pathogens.</title>
        <authorList>
            <person name="Haridas S."/>
            <person name="Albert R."/>
            <person name="Binder M."/>
            <person name="Bloem J."/>
            <person name="Labutti K."/>
            <person name="Salamov A."/>
            <person name="Andreopoulos B."/>
            <person name="Baker S."/>
            <person name="Barry K."/>
            <person name="Bills G."/>
            <person name="Bluhm B."/>
            <person name="Cannon C."/>
            <person name="Castanera R."/>
            <person name="Culley D."/>
            <person name="Daum C."/>
            <person name="Ezra D."/>
            <person name="Gonzalez J."/>
            <person name="Henrissat B."/>
            <person name="Kuo A."/>
            <person name="Liang C."/>
            <person name="Lipzen A."/>
            <person name="Lutzoni F."/>
            <person name="Magnuson J."/>
            <person name="Mondo S."/>
            <person name="Nolan M."/>
            <person name="Ohm R."/>
            <person name="Pangilinan J."/>
            <person name="Park H.-J."/>
            <person name="Ramirez L."/>
            <person name="Alfaro M."/>
            <person name="Sun H."/>
            <person name="Tritt A."/>
            <person name="Yoshinaga Y."/>
            <person name="Zwiers L.-H."/>
            <person name="Turgeon B."/>
            <person name="Goodwin S."/>
            <person name="Spatafora J."/>
            <person name="Crous P."/>
            <person name="Grigoriev I."/>
        </authorList>
    </citation>
    <scope>NUCLEOTIDE SEQUENCE</scope>
    <source>
        <strain evidence="1">CBS 110217</strain>
    </source>
</reference>
<organism evidence="1 2">
    <name type="scientific">Setomelanomma holmii</name>
    <dbReference type="NCBI Taxonomy" id="210430"/>
    <lineage>
        <taxon>Eukaryota</taxon>
        <taxon>Fungi</taxon>
        <taxon>Dikarya</taxon>
        <taxon>Ascomycota</taxon>
        <taxon>Pezizomycotina</taxon>
        <taxon>Dothideomycetes</taxon>
        <taxon>Pleosporomycetidae</taxon>
        <taxon>Pleosporales</taxon>
        <taxon>Pleosporineae</taxon>
        <taxon>Phaeosphaeriaceae</taxon>
        <taxon>Setomelanomma</taxon>
    </lineage>
</organism>
<evidence type="ECO:0008006" key="3">
    <source>
        <dbReference type="Google" id="ProtNLM"/>
    </source>
</evidence>
<sequence>MAAFLSLPIEMKENVFAFIRQMPRMTTICLAWREWRKLMASKLIHIRRGVQGHGMPCDKDVETVVQFLIGALPRNNLVMFSSELALRTSFVLNLVQCHQTLRTLNVQIRSADSRSPPGLTTIADAEWISPLLDNITTLSIWLGTNGSFHRSSNFLIRSAPKLRELTLKGGERVAPFVHRDRLLSPFGHVNLGDPQTLRLSRLALVAIDFTEHTTTLVKYLDMSYLQNHRIIRCRSILHLLAALATQLTDASCDLRSFDVCPTRVPTADEELVCAIEGLIENAHGLRNTWVDVGKGRLTGPSPIQQHGASLRNLALCKAQDSDMLHICAMDLTSMLEASPLLKGLALNLGPVDLGDIKDLSIEFDLDSPDGTATCKTNFVATLDAIASHHRLQALRMLTLPIIDYGYATNPTASNGTAIEDSHVYMTQITMLNFATEIFRYLYKRGSTIKYLAVAPACIHEFTRPKKDENGHQWPWYYYVRSRTVDVRGMQEVVALPATYLREEMPVDAQILFHPF</sequence>
<comment type="caution">
    <text evidence="1">The sequence shown here is derived from an EMBL/GenBank/DDBJ whole genome shotgun (WGS) entry which is preliminary data.</text>
</comment>
<accession>A0A9P4H7G0</accession>
<name>A0A9P4H7G0_9PLEO</name>
<dbReference type="EMBL" id="ML978211">
    <property type="protein sequence ID" value="KAF2028599.1"/>
    <property type="molecule type" value="Genomic_DNA"/>
</dbReference>
<gene>
    <name evidence="1" type="ORF">EK21DRAFT_90566</name>
</gene>
<evidence type="ECO:0000313" key="1">
    <source>
        <dbReference type="EMBL" id="KAF2028599.1"/>
    </source>
</evidence>
<dbReference type="OrthoDB" id="3791801at2759"/>
<dbReference type="AlphaFoldDB" id="A0A9P4H7G0"/>
<dbReference type="Proteomes" id="UP000799777">
    <property type="component" value="Unassembled WGS sequence"/>
</dbReference>